<evidence type="ECO:0000313" key="2">
    <source>
        <dbReference type="EMBL" id="WFG40783.1"/>
    </source>
</evidence>
<dbReference type="Gene3D" id="2.60.120.620">
    <property type="entry name" value="q2cbj1_9rhob like domain"/>
    <property type="match status" value="1"/>
</dbReference>
<dbReference type="GO" id="GO:0016706">
    <property type="term" value="F:2-oxoglutarate-dependent dioxygenase activity"/>
    <property type="evidence" value="ECO:0007669"/>
    <property type="project" value="UniProtKB-ARBA"/>
</dbReference>
<keyword evidence="2" id="KW-0560">Oxidoreductase</keyword>
<name>A0AAJ5ZGG9_9CHLR</name>
<keyword evidence="2" id="KW-0223">Dioxygenase</keyword>
<reference evidence="3 4" key="1">
    <citation type="submission" date="2019-11" db="EMBL/GenBank/DDBJ databases">
        <authorList>
            <person name="Cho J.-C."/>
        </authorList>
    </citation>
    <scope>NUCLEOTIDE SEQUENCE [LARGE SCALE GENOMIC DNA]</scope>
    <source>
        <strain evidence="2 3">JH1073</strain>
        <strain evidence="1 4">JH702</strain>
    </source>
</reference>
<sequence>MLTQDQIDTYNRDGYIAVRGVYTPAEVRELQEVTEEFVQKSAEVSEHTEVFDIDIKAGHSADNPKLRRIKNPHLQHDAYNRAMRNPKLLDIIEQLIGSDIRHHHTKLNNKAPGGGAQVEWHTDWGFYPATNDDILEIGVAIDPMTVENGCLMVMPGSHKGPAYDHHEDGVFVGAVQMSDVDMESAGQILLEEGDISIHHVRALHGSEPNMSANARRLLLMGYSAADAFPIGGYGDWETWQSYMLRGTGTNVPRFNGAPVRIAEPKPADKGSIFEIQEELSKTHFEEVKPT</sequence>
<reference evidence="3" key="3">
    <citation type="submission" date="2023-06" db="EMBL/GenBank/DDBJ databases">
        <title>Pangenomics reveal diversification of enzyme families and niche specialization in globally abundant SAR202 bacteria.</title>
        <authorList>
            <person name="Saw J.H.W."/>
        </authorList>
    </citation>
    <scope>NUCLEOTIDE SEQUENCE [LARGE SCALE GENOMIC DNA]</scope>
    <source>
        <strain evidence="3">JH1073</strain>
    </source>
</reference>
<evidence type="ECO:0000313" key="3">
    <source>
        <dbReference type="Proteomes" id="UP001219901"/>
    </source>
</evidence>
<dbReference type="Proteomes" id="UP001219901">
    <property type="component" value="Chromosome"/>
</dbReference>
<dbReference type="GO" id="GO:0005506">
    <property type="term" value="F:iron ion binding"/>
    <property type="evidence" value="ECO:0007669"/>
    <property type="project" value="UniProtKB-ARBA"/>
</dbReference>
<dbReference type="EMBL" id="CP046147">
    <property type="protein sequence ID" value="WFG40783.1"/>
    <property type="molecule type" value="Genomic_DNA"/>
</dbReference>
<keyword evidence="3" id="KW-1185">Reference proteome</keyword>
<dbReference type="InterPro" id="IPR008775">
    <property type="entry name" value="Phytyl_CoA_dOase-like"/>
</dbReference>
<dbReference type="PANTHER" id="PTHR20883:SF46">
    <property type="entry name" value="PHYTANOYL-COA HYDROXYLASE"/>
    <property type="match status" value="1"/>
</dbReference>
<protein>
    <submittedName>
        <fullName evidence="2">Phytanoyl-CoA dioxygenase family protein</fullName>
    </submittedName>
</protein>
<reference evidence="2" key="2">
    <citation type="journal article" date="2023" name="Nat. Commun.">
        <title>Cultivation of marine bacteria of the SAR202 clade.</title>
        <authorList>
            <person name="Lim Y."/>
            <person name="Seo J.H."/>
            <person name="Giovannoni S.J."/>
            <person name="Kang I."/>
            <person name="Cho J.C."/>
        </authorList>
    </citation>
    <scope>NUCLEOTIDE SEQUENCE</scope>
    <source>
        <strain evidence="2">JH1073</strain>
    </source>
</reference>
<evidence type="ECO:0000313" key="1">
    <source>
        <dbReference type="EMBL" id="MDG0867774.1"/>
    </source>
</evidence>
<dbReference type="SUPFAM" id="SSF51197">
    <property type="entry name" value="Clavaminate synthase-like"/>
    <property type="match status" value="1"/>
</dbReference>
<proteinExistence type="predicted"/>
<dbReference type="Proteomes" id="UP001321249">
    <property type="component" value="Unassembled WGS sequence"/>
</dbReference>
<dbReference type="Pfam" id="PF05721">
    <property type="entry name" value="PhyH"/>
    <property type="match status" value="1"/>
</dbReference>
<gene>
    <name evidence="1" type="ORF">GKO46_11915</name>
    <name evidence="2" type="ORF">GKO48_09620</name>
</gene>
<organism evidence="2 3">
    <name type="scientific">Candidatus Lucifugimonas marina</name>
    <dbReference type="NCBI Taxonomy" id="3038979"/>
    <lineage>
        <taxon>Bacteria</taxon>
        <taxon>Bacillati</taxon>
        <taxon>Chloroflexota</taxon>
        <taxon>Dehalococcoidia</taxon>
        <taxon>SAR202 cluster</taxon>
        <taxon>Candidatus Lucifugimonadales</taxon>
        <taxon>Candidatus Lucifugimonadaceae</taxon>
        <taxon>Candidatus Lucifugimonas</taxon>
    </lineage>
</organism>
<evidence type="ECO:0000313" key="4">
    <source>
        <dbReference type="Proteomes" id="UP001321249"/>
    </source>
</evidence>
<dbReference type="EMBL" id="WMBE01000003">
    <property type="protein sequence ID" value="MDG0867774.1"/>
    <property type="molecule type" value="Genomic_DNA"/>
</dbReference>
<dbReference type="AlphaFoldDB" id="A0AAJ5ZGG9"/>
<accession>A0AAJ5ZGG9</accession>
<dbReference type="PANTHER" id="PTHR20883">
    <property type="entry name" value="PHYTANOYL-COA DIOXYGENASE DOMAIN CONTAINING 1"/>
    <property type="match status" value="1"/>
</dbReference>